<sequence>MTGPWPPCSPLPPPACWRPTSTVLSLLQGETMVMEDDQRRCDSADTGCELRDCIGLIPIKKKRTTRGVKKRGTSGGKQSSPTNLFPVSNGLNGWMCTREKLSAGGGPEARGADIGLSSQGQVTLTP</sequence>
<feature type="region of interest" description="Disordered" evidence="1">
    <location>
        <begin position="64"/>
        <end position="86"/>
    </location>
</feature>
<feature type="region of interest" description="Disordered" evidence="1">
    <location>
        <begin position="98"/>
        <end position="126"/>
    </location>
</feature>
<dbReference type="Proteomes" id="UP000245119">
    <property type="component" value="Linkage Group LG9"/>
</dbReference>
<evidence type="ECO:0000256" key="1">
    <source>
        <dbReference type="SAM" id="MobiDB-lite"/>
    </source>
</evidence>
<dbReference type="EMBL" id="PZQS01000009">
    <property type="protein sequence ID" value="PVD25079.1"/>
    <property type="molecule type" value="Genomic_DNA"/>
</dbReference>
<gene>
    <name evidence="2" type="ORF">C0Q70_15577</name>
</gene>
<accession>A0A2T7NV78</accession>
<evidence type="ECO:0000313" key="2">
    <source>
        <dbReference type="EMBL" id="PVD25079.1"/>
    </source>
</evidence>
<organism evidence="2 3">
    <name type="scientific">Pomacea canaliculata</name>
    <name type="common">Golden apple snail</name>
    <dbReference type="NCBI Taxonomy" id="400727"/>
    <lineage>
        <taxon>Eukaryota</taxon>
        <taxon>Metazoa</taxon>
        <taxon>Spiralia</taxon>
        <taxon>Lophotrochozoa</taxon>
        <taxon>Mollusca</taxon>
        <taxon>Gastropoda</taxon>
        <taxon>Caenogastropoda</taxon>
        <taxon>Architaenioglossa</taxon>
        <taxon>Ampullarioidea</taxon>
        <taxon>Ampullariidae</taxon>
        <taxon>Pomacea</taxon>
    </lineage>
</organism>
<protein>
    <submittedName>
        <fullName evidence="2">Uncharacterized protein</fullName>
    </submittedName>
</protein>
<reference evidence="2 3" key="1">
    <citation type="submission" date="2018-04" db="EMBL/GenBank/DDBJ databases">
        <title>The genome of golden apple snail Pomacea canaliculata provides insight into stress tolerance and invasive adaptation.</title>
        <authorList>
            <person name="Liu C."/>
            <person name="Liu B."/>
            <person name="Ren Y."/>
            <person name="Zhang Y."/>
            <person name="Wang H."/>
            <person name="Li S."/>
            <person name="Jiang F."/>
            <person name="Yin L."/>
            <person name="Zhang G."/>
            <person name="Qian W."/>
            <person name="Fan W."/>
        </authorList>
    </citation>
    <scope>NUCLEOTIDE SEQUENCE [LARGE SCALE GENOMIC DNA]</scope>
    <source>
        <strain evidence="2">SZHN2017</strain>
        <tissue evidence="2">Muscle</tissue>
    </source>
</reference>
<proteinExistence type="predicted"/>
<name>A0A2T7NV78_POMCA</name>
<evidence type="ECO:0000313" key="3">
    <source>
        <dbReference type="Proteomes" id="UP000245119"/>
    </source>
</evidence>
<comment type="caution">
    <text evidence="2">The sequence shown here is derived from an EMBL/GenBank/DDBJ whole genome shotgun (WGS) entry which is preliminary data.</text>
</comment>
<dbReference type="AlphaFoldDB" id="A0A2T7NV78"/>
<keyword evidence="3" id="KW-1185">Reference proteome</keyword>
<feature type="compositionally biased region" description="Polar residues" evidence="1">
    <location>
        <begin position="116"/>
        <end position="126"/>
    </location>
</feature>